<name>A0AA38FZP4_TAXCH</name>
<accession>A0AA38FZP4</accession>
<evidence type="ECO:0000313" key="2">
    <source>
        <dbReference type="Proteomes" id="UP000824469"/>
    </source>
</evidence>
<keyword evidence="2" id="KW-1185">Reference proteome</keyword>
<organism evidence="1 2">
    <name type="scientific">Taxus chinensis</name>
    <name type="common">Chinese yew</name>
    <name type="synonym">Taxus wallichiana var. chinensis</name>
    <dbReference type="NCBI Taxonomy" id="29808"/>
    <lineage>
        <taxon>Eukaryota</taxon>
        <taxon>Viridiplantae</taxon>
        <taxon>Streptophyta</taxon>
        <taxon>Embryophyta</taxon>
        <taxon>Tracheophyta</taxon>
        <taxon>Spermatophyta</taxon>
        <taxon>Pinopsida</taxon>
        <taxon>Pinidae</taxon>
        <taxon>Conifers II</taxon>
        <taxon>Cupressales</taxon>
        <taxon>Taxaceae</taxon>
        <taxon>Taxus</taxon>
    </lineage>
</organism>
<proteinExistence type="predicted"/>
<dbReference type="Proteomes" id="UP000824469">
    <property type="component" value="Unassembled WGS sequence"/>
</dbReference>
<comment type="caution">
    <text evidence="1">The sequence shown here is derived from an EMBL/GenBank/DDBJ whole genome shotgun (WGS) entry which is preliminary data.</text>
</comment>
<feature type="non-terminal residue" evidence="1">
    <location>
        <position position="1"/>
    </location>
</feature>
<feature type="non-terminal residue" evidence="1">
    <location>
        <position position="55"/>
    </location>
</feature>
<dbReference type="AlphaFoldDB" id="A0AA38FZP4"/>
<sequence length="55" mass="6392">EEDQEIPIDVDIETGAGMREEIGEEAHTEDQESDPHWRVTHAISMVERKEMEVEK</sequence>
<evidence type="ECO:0000313" key="1">
    <source>
        <dbReference type="EMBL" id="KAH9312433.1"/>
    </source>
</evidence>
<reference evidence="1 2" key="1">
    <citation type="journal article" date="2021" name="Nat. Plants">
        <title>The Taxus genome provides insights into paclitaxel biosynthesis.</title>
        <authorList>
            <person name="Xiong X."/>
            <person name="Gou J."/>
            <person name="Liao Q."/>
            <person name="Li Y."/>
            <person name="Zhou Q."/>
            <person name="Bi G."/>
            <person name="Li C."/>
            <person name="Du R."/>
            <person name="Wang X."/>
            <person name="Sun T."/>
            <person name="Guo L."/>
            <person name="Liang H."/>
            <person name="Lu P."/>
            <person name="Wu Y."/>
            <person name="Zhang Z."/>
            <person name="Ro D.K."/>
            <person name="Shang Y."/>
            <person name="Huang S."/>
            <person name="Yan J."/>
        </authorList>
    </citation>
    <scope>NUCLEOTIDE SEQUENCE [LARGE SCALE GENOMIC DNA]</scope>
    <source>
        <strain evidence="1">Ta-2019</strain>
    </source>
</reference>
<protein>
    <submittedName>
        <fullName evidence="1">Uncharacterized protein</fullName>
    </submittedName>
</protein>
<dbReference type="EMBL" id="JAHRHJ020000006">
    <property type="protein sequence ID" value="KAH9312433.1"/>
    <property type="molecule type" value="Genomic_DNA"/>
</dbReference>
<gene>
    <name evidence="1" type="ORF">KI387_027468</name>
</gene>